<dbReference type="AlphaFoldDB" id="A0A058ZHT5"/>
<evidence type="ECO:0000256" key="1">
    <source>
        <dbReference type="SAM" id="MobiDB-lite"/>
    </source>
</evidence>
<sequence>MRLICPNCDAQYEVDDSVIPVDGRDVQCSNCGTTWFQPGPGMEAEEKALMPPAPEPTPEPEAEVAIEPEPEPTQDTPTETEAPQRRPMDESVLNVLREEAERESTARRAEGRAPLESQPDLGLDEGTAAAAQGLRERVARLRAASDEAVDPPTVEPTSTGSRRDLLPDIEEINSTLRATSDRRESGASSQVLENDPLPRRRGQFGLGFGAVVVLGALAAALYLLAPKIAMMAPGTKPFLVGYVDSVNAVRVSVNSTVTGAAEKATGFLTDLAK</sequence>
<dbReference type="PATRIC" id="fig|1461693.3.peg.2688"/>
<dbReference type="InterPro" id="IPR011723">
    <property type="entry name" value="Znf/thioredoxin_put"/>
</dbReference>
<feature type="region of interest" description="Disordered" evidence="1">
    <location>
        <begin position="142"/>
        <end position="196"/>
    </location>
</feature>
<reference evidence="4 5" key="1">
    <citation type="submission" date="2013-04" db="EMBL/GenBank/DDBJ databases">
        <title>Shimia sp. 22II-S11-Z10 Genome Sequencing.</title>
        <authorList>
            <person name="Lai Q."/>
            <person name="Li G."/>
            <person name="Shao Z."/>
        </authorList>
    </citation>
    <scope>NUCLEOTIDE SEQUENCE [LARGE SCALE GENOMIC DNA]</scope>
    <source>
        <strain evidence="5">22II-S11-Z10</strain>
    </source>
</reference>
<feature type="compositionally biased region" description="Acidic residues" evidence="1">
    <location>
        <begin position="58"/>
        <end position="72"/>
    </location>
</feature>
<dbReference type="Proteomes" id="UP000024836">
    <property type="component" value="Unassembled WGS sequence"/>
</dbReference>
<comment type="caution">
    <text evidence="4">The sequence shown here is derived from an EMBL/GenBank/DDBJ whole genome shotgun (WGS) entry which is preliminary data.</text>
</comment>
<keyword evidence="2" id="KW-0472">Membrane</keyword>
<dbReference type="OrthoDB" id="7159357at2"/>
<dbReference type="eggNOG" id="ENOG5031FWZ">
    <property type="taxonomic scope" value="Bacteria"/>
</dbReference>
<feature type="transmembrane region" description="Helical" evidence="2">
    <location>
        <begin position="204"/>
        <end position="225"/>
    </location>
</feature>
<protein>
    <recommendedName>
        <fullName evidence="3">Zinc finger/thioredoxin putative domain-containing protein</fullName>
    </recommendedName>
</protein>
<gene>
    <name evidence="4" type="ORF">ATO10_13269</name>
</gene>
<keyword evidence="2" id="KW-1133">Transmembrane helix</keyword>
<dbReference type="EMBL" id="AQQY01000010">
    <property type="protein sequence ID" value="KCV81153.1"/>
    <property type="molecule type" value="Genomic_DNA"/>
</dbReference>
<dbReference type="NCBIfam" id="TIGR02098">
    <property type="entry name" value="MJ0042_CXXC"/>
    <property type="match status" value="1"/>
</dbReference>
<evidence type="ECO:0000313" key="4">
    <source>
        <dbReference type="EMBL" id="KCV81153.1"/>
    </source>
</evidence>
<organism evidence="4 5">
    <name type="scientific">Actibacterium atlanticum</name>
    <dbReference type="NCBI Taxonomy" id="1461693"/>
    <lineage>
        <taxon>Bacteria</taxon>
        <taxon>Pseudomonadati</taxon>
        <taxon>Pseudomonadota</taxon>
        <taxon>Alphaproteobacteria</taxon>
        <taxon>Rhodobacterales</taxon>
        <taxon>Roseobacteraceae</taxon>
        <taxon>Actibacterium</taxon>
    </lineage>
</organism>
<feature type="region of interest" description="Disordered" evidence="1">
    <location>
        <begin position="47"/>
        <end position="124"/>
    </location>
</feature>
<feature type="compositionally biased region" description="Basic and acidic residues" evidence="1">
    <location>
        <begin position="96"/>
        <end position="113"/>
    </location>
</feature>
<proteinExistence type="predicted"/>
<dbReference type="STRING" id="1461693.ATO10_13269"/>
<evidence type="ECO:0000313" key="5">
    <source>
        <dbReference type="Proteomes" id="UP000024836"/>
    </source>
</evidence>
<name>A0A058ZHT5_9RHOB</name>
<evidence type="ECO:0000259" key="3">
    <source>
        <dbReference type="Pfam" id="PF13717"/>
    </source>
</evidence>
<feature type="domain" description="Zinc finger/thioredoxin putative" evidence="3">
    <location>
        <begin position="1"/>
        <end position="36"/>
    </location>
</feature>
<accession>A0A058ZHT5</accession>
<dbReference type="RefSeq" id="WP_035252399.1">
    <property type="nucleotide sequence ID" value="NZ_AQQY01000010.1"/>
</dbReference>
<dbReference type="Pfam" id="PF13717">
    <property type="entry name" value="Zn_ribbon_4"/>
    <property type="match status" value="1"/>
</dbReference>
<keyword evidence="2" id="KW-0812">Transmembrane</keyword>
<keyword evidence="5" id="KW-1185">Reference proteome</keyword>
<evidence type="ECO:0000256" key="2">
    <source>
        <dbReference type="SAM" id="Phobius"/>
    </source>
</evidence>